<dbReference type="GO" id="GO:0000701">
    <property type="term" value="F:purine-specific mismatch base pair DNA N-glycosylase activity"/>
    <property type="evidence" value="ECO:0007669"/>
    <property type="project" value="TreeGrafter"/>
</dbReference>
<dbReference type="PANTHER" id="PTHR42944:SF1">
    <property type="entry name" value="ADENINE DNA GLYCOSYLASE"/>
    <property type="match status" value="1"/>
</dbReference>
<dbReference type="Pfam" id="PF00730">
    <property type="entry name" value="HhH-GPD"/>
    <property type="match status" value="1"/>
</dbReference>
<keyword evidence="6" id="KW-0408">Iron</keyword>
<dbReference type="GO" id="GO:0032357">
    <property type="term" value="F:oxidized purine DNA binding"/>
    <property type="evidence" value="ECO:0007669"/>
    <property type="project" value="TreeGrafter"/>
</dbReference>
<dbReference type="InterPro" id="IPR011257">
    <property type="entry name" value="DNA_glycosylase"/>
</dbReference>
<dbReference type="SUPFAM" id="SSF48150">
    <property type="entry name" value="DNA-glycosylase"/>
    <property type="match status" value="1"/>
</dbReference>
<dbReference type="EMBL" id="MHLI01000006">
    <property type="protein sequence ID" value="OGZ05968.1"/>
    <property type="molecule type" value="Genomic_DNA"/>
</dbReference>
<evidence type="ECO:0000256" key="4">
    <source>
        <dbReference type="ARBA" id="ARBA00022763"/>
    </source>
</evidence>
<keyword evidence="5" id="KW-0378">Hydrolase</keyword>
<evidence type="ECO:0000256" key="8">
    <source>
        <dbReference type="ARBA" id="ARBA00023204"/>
    </source>
</evidence>
<evidence type="ECO:0000256" key="7">
    <source>
        <dbReference type="ARBA" id="ARBA00023014"/>
    </source>
</evidence>
<keyword evidence="3" id="KW-0479">Metal-binding</keyword>
<evidence type="ECO:0000256" key="5">
    <source>
        <dbReference type="ARBA" id="ARBA00022801"/>
    </source>
</evidence>
<comment type="cofactor">
    <cofactor evidence="1">
        <name>[4Fe-4S] cluster</name>
        <dbReference type="ChEBI" id="CHEBI:49883"/>
    </cofactor>
</comment>
<comment type="similarity">
    <text evidence="2">Belongs to the Nth/MutY family.</text>
</comment>
<evidence type="ECO:0000259" key="10">
    <source>
        <dbReference type="SMART" id="SM00478"/>
    </source>
</evidence>
<dbReference type="InterPro" id="IPR044298">
    <property type="entry name" value="MIG/MutY"/>
</dbReference>
<evidence type="ECO:0000313" key="11">
    <source>
        <dbReference type="EMBL" id="OGZ05968.1"/>
    </source>
</evidence>
<dbReference type="GO" id="GO:0006284">
    <property type="term" value="P:base-excision repair"/>
    <property type="evidence" value="ECO:0007669"/>
    <property type="project" value="InterPro"/>
</dbReference>
<dbReference type="GO" id="GO:0046872">
    <property type="term" value="F:metal ion binding"/>
    <property type="evidence" value="ECO:0007669"/>
    <property type="project" value="UniProtKB-KW"/>
</dbReference>
<keyword evidence="4" id="KW-0227">DNA damage</keyword>
<evidence type="ECO:0000256" key="1">
    <source>
        <dbReference type="ARBA" id="ARBA00001966"/>
    </source>
</evidence>
<keyword evidence="9" id="KW-0326">Glycosidase</keyword>
<name>A0A1G2CZN6_9BACT</name>
<dbReference type="GO" id="GO:0051536">
    <property type="term" value="F:iron-sulfur cluster binding"/>
    <property type="evidence" value="ECO:0007669"/>
    <property type="project" value="UniProtKB-KW"/>
</dbReference>
<keyword evidence="8" id="KW-0234">DNA repair</keyword>
<dbReference type="Gene3D" id="1.10.1670.10">
    <property type="entry name" value="Helix-hairpin-Helix base-excision DNA repair enzymes (C-terminal)"/>
    <property type="match status" value="1"/>
</dbReference>
<gene>
    <name evidence="11" type="ORF">A2845_03545</name>
</gene>
<evidence type="ECO:0000256" key="6">
    <source>
        <dbReference type="ARBA" id="ARBA00023004"/>
    </source>
</evidence>
<reference evidence="11 12" key="1">
    <citation type="journal article" date="2016" name="Nat. Commun.">
        <title>Thousands of microbial genomes shed light on interconnected biogeochemical processes in an aquifer system.</title>
        <authorList>
            <person name="Anantharaman K."/>
            <person name="Brown C.T."/>
            <person name="Hug L.A."/>
            <person name="Sharon I."/>
            <person name="Castelle C.J."/>
            <person name="Probst A.J."/>
            <person name="Thomas B.C."/>
            <person name="Singh A."/>
            <person name="Wilkins M.J."/>
            <person name="Karaoz U."/>
            <person name="Brodie E.L."/>
            <person name="Williams K.H."/>
            <person name="Hubbard S.S."/>
            <person name="Banfield J.F."/>
        </authorList>
    </citation>
    <scope>NUCLEOTIDE SEQUENCE [LARGE SCALE GENOMIC DNA]</scope>
</reference>
<dbReference type="CDD" id="cd00056">
    <property type="entry name" value="ENDO3c"/>
    <property type="match status" value="1"/>
</dbReference>
<dbReference type="AlphaFoldDB" id="A0A1G2CZN6"/>
<proteinExistence type="inferred from homology"/>
<comment type="caution">
    <text evidence="11">The sequence shown here is derived from an EMBL/GenBank/DDBJ whole genome shotgun (WGS) entry which is preliminary data.</text>
</comment>
<dbReference type="InterPro" id="IPR003265">
    <property type="entry name" value="HhH-GPD_domain"/>
</dbReference>
<dbReference type="InterPro" id="IPR023170">
    <property type="entry name" value="HhH_base_excis_C"/>
</dbReference>
<dbReference type="Gene3D" id="1.10.340.30">
    <property type="entry name" value="Hypothetical protein, domain 2"/>
    <property type="match status" value="1"/>
</dbReference>
<evidence type="ECO:0000256" key="3">
    <source>
        <dbReference type="ARBA" id="ARBA00022723"/>
    </source>
</evidence>
<organism evidence="11 12">
    <name type="scientific">Candidatus Lloydbacteria bacterium RIFCSPHIGHO2_01_FULL_49_22</name>
    <dbReference type="NCBI Taxonomy" id="1798658"/>
    <lineage>
        <taxon>Bacteria</taxon>
        <taxon>Candidatus Lloydiibacteriota</taxon>
    </lineage>
</organism>
<keyword evidence="7" id="KW-0411">Iron-sulfur</keyword>
<dbReference type="SMART" id="SM00478">
    <property type="entry name" value="ENDO3c"/>
    <property type="match status" value="1"/>
</dbReference>
<evidence type="ECO:0000256" key="9">
    <source>
        <dbReference type="ARBA" id="ARBA00023295"/>
    </source>
</evidence>
<protein>
    <recommendedName>
        <fullName evidence="10">HhH-GPD domain-containing protein</fullName>
    </recommendedName>
</protein>
<dbReference type="PANTHER" id="PTHR42944">
    <property type="entry name" value="ADENINE DNA GLYCOSYLASE"/>
    <property type="match status" value="1"/>
</dbReference>
<evidence type="ECO:0000256" key="2">
    <source>
        <dbReference type="ARBA" id="ARBA00008343"/>
    </source>
</evidence>
<feature type="domain" description="HhH-GPD" evidence="10">
    <location>
        <begin position="30"/>
        <end position="177"/>
    </location>
</feature>
<dbReference type="Proteomes" id="UP000177122">
    <property type="component" value="Unassembled WGS sequence"/>
</dbReference>
<accession>A0A1G2CZN6</accession>
<dbReference type="GO" id="GO:0035485">
    <property type="term" value="F:adenine/guanine mispair binding"/>
    <property type="evidence" value="ECO:0007669"/>
    <property type="project" value="TreeGrafter"/>
</dbReference>
<dbReference type="GO" id="GO:0006298">
    <property type="term" value="P:mismatch repair"/>
    <property type="evidence" value="ECO:0007669"/>
    <property type="project" value="TreeGrafter"/>
</dbReference>
<dbReference type="GO" id="GO:0034039">
    <property type="term" value="F:8-oxo-7,8-dihydroguanine DNA N-glycosylase activity"/>
    <property type="evidence" value="ECO:0007669"/>
    <property type="project" value="TreeGrafter"/>
</dbReference>
<evidence type="ECO:0000313" key="12">
    <source>
        <dbReference type="Proteomes" id="UP000177122"/>
    </source>
</evidence>
<sequence>MLFRWHKTHYRPMAWRNTHDPYRILVSEIMLQQTQVERVREKYAEFLKKFPNIRTLAASPLGDVLRAWSGLGYNRRAKYLHEAAKRIMLYHKGKFPDDIDELLALPSVGISTAAAVSAFAFDRDLPMIDTNVRRILVRVFFKDAIPTDKVLYAFAQLMIPKGKGRAWNYAMLDLGATLCTARNHSKECPMDELHGFVEDFVYKKPQKKFLHSDRFYRGRIVAQLIVGPSTKRNLGKSLGLSAPRIDALLGGLFREKLIIQGKDREQLIHLP</sequence>